<dbReference type="EMBL" id="JANQDX010000016">
    <property type="protein sequence ID" value="KAL0909277.1"/>
    <property type="molecule type" value="Genomic_DNA"/>
</dbReference>
<gene>
    <name evidence="1" type="ORF">M5K25_020129</name>
</gene>
<accession>A0ABD0UFY0</accession>
<evidence type="ECO:0000313" key="1">
    <source>
        <dbReference type="EMBL" id="KAL0909277.1"/>
    </source>
</evidence>
<dbReference type="PANTHER" id="PTHR35754:SF2">
    <property type="entry name" value="ATP SYNTHASE SUBUNIT B"/>
    <property type="match status" value="1"/>
</dbReference>
<dbReference type="PANTHER" id="PTHR35754">
    <property type="entry name" value="ATP SYNTHASE SUBUNIT B"/>
    <property type="match status" value="1"/>
</dbReference>
<evidence type="ECO:0000313" key="2">
    <source>
        <dbReference type="Proteomes" id="UP001552299"/>
    </source>
</evidence>
<sequence length="353" mass="41223">MQKRRDLIYEHLNKVSASTLDVLLQSVFKEGLEADQNGGFCKIYPEYFSNHDPESISYVQLLKTQFEDEAVIKISAMQQANSTLEDFCRSYFMFHGMDASKAQSIFMFLPVLYFTESYIYQLDTLNEKQLLRSAHDTSENSCHKCSTSNPFDPLVHLLQQQGLMTERIRNELNLGVEYWKLERKLCDELAKKKTMIQIEDVMRAIHLKSFDYRVLNLLLYQLRGQPVNELHMEFLSVSEFLVEVSDDLYDYEEDVIDDTFNILRMFVGIYGPSKAPVMLAKCITKAEENYDRLSRALDPELSLNYWRRYEEATREGCSKLEHAVGKWTIPSIIVDEESFRLQAFANNVKTKTY</sequence>
<reference evidence="1 2" key="1">
    <citation type="journal article" date="2024" name="Plant Biotechnol. J.">
        <title>Dendrobium thyrsiflorum genome and its molecular insights into genes involved in important horticultural traits.</title>
        <authorList>
            <person name="Chen B."/>
            <person name="Wang J.Y."/>
            <person name="Zheng P.J."/>
            <person name="Li K.L."/>
            <person name="Liang Y.M."/>
            <person name="Chen X.F."/>
            <person name="Zhang C."/>
            <person name="Zhao X."/>
            <person name="He X."/>
            <person name="Zhang G.Q."/>
            <person name="Liu Z.J."/>
            <person name="Xu Q."/>
        </authorList>
    </citation>
    <scope>NUCLEOTIDE SEQUENCE [LARGE SCALE GENOMIC DNA]</scope>
    <source>
        <strain evidence="1">GZMU011</strain>
    </source>
</reference>
<keyword evidence="2" id="KW-1185">Reference proteome</keyword>
<name>A0ABD0UFY0_DENTH</name>
<protein>
    <submittedName>
        <fullName evidence="1">Uncharacterized protein</fullName>
    </submittedName>
</protein>
<organism evidence="1 2">
    <name type="scientific">Dendrobium thyrsiflorum</name>
    <name type="common">Pinecone-like raceme dendrobium</name>
    <name type="synonym">Orchid</name>
    <dbReference type="NCBI Taxonomy" id="117978"/>
    <lineage>
        <taxon>Eukaryota</taxon>
        <taxon>Viridiplantae</taxon>
        <taxon>Streptophyta</taxon>
        <taxon>Embryophyta</taxon>
        <taxon>Tracheophyta</taxon>
        <taxon>Spermatophyta</taxon>
        <taxon>Magnoliopsida</taxon>
        <taxon>Liliopsida</taxon>
        <taxon>Asparagales</taxon>
        <taxon>Orchidaceae</taxon>
        <taxon>Epidendroideae</taxon>
        <taxon>Malaxideae</taxon>
        <taxon>Dendrobiinae</taxon>
        <taxon>Dendrobium</taxon>
    </lineage>
</organism>
<dbReference type="Proteomes" id="UP001552299">
    <property type="component" value="Unassembled WGS sequence"/>
</dbReference>
<dbReference type="AlphaFoldDB" id="A0ABD0UFY0"/>
<proteinExistence type="predicted"/>
<comment type="caution">
    <text evidence="1">The sequence shown here is derived from an EMBL/GenBank/DDBJ whole genome shotgun (WGS) entry which is preliminary data.</text>
</comment>